<dbReference type="GO" id="GO:0004984">
    <property type="term" value="F:olfactory receptor activity"/>
    <property type="evidence" value="ECO:0007669"/>
    <property type="project" value="InterPro"/>
</dbReference>
<feature type="transmembrane region" description="Helical" evidence="10">
    <location>
        <begin position="168"/>
        <end position="190"/>
    </location>
</feature>
<dbReference type="PANTHER" id="PTHR21137:SF35">
    <property type="entry name" value="ODORANT RECEPTOR 19A-RELATED"/>
    <property type="match status" value="1"/>
</dbReference>
<evidence type="ECO:0000256" key="3">
    <source>
        <dbReference type="ARBA" id="ARBA00022606"/>
    </source>
</evidence>
<dbReference type="EMBL" id="LR824533">
    <property type="protein sequence ID" value="CAH1639599.1"/>
    <property type="molecule type" value="Genomic_DNA"/>
</dbReference>
<dbReference type="PANTHER" id="PTHR21137">
    <property type="entry name" value="ODORANT RECEPTOR"/>
    <property type="match status" value="1"/>
</dbReference>
<evidence type="ECO:0000313" key="11">
    <source>
        <dbReference type="EMBL" id="CAH1639599.1"/>
    </source>
</evidence>
<evidence type="ECO:0000313" key="12">
    <source>
        <dbReference type="Proteomes" id="UP001153321"/>
    </source>
</evidence>
<organism evidence="11 12">
    <name type="scientific">Spodoptera littoralis</name>
    <name type="common">Egyptian cotton leafworm</name>
    <dbReference type="NCBI Taxonomy" id="7109"/>
    <lineage>
        <taxon>Eukaryota</taxon>
        <taxon>Metazoa</taxon>
        <taxon>Ecdysozoa</taxon>
        <taxon>Arthropoda</taxon>
        <taxon>Hexapoda</taxon>
        <taxon>Insecta</taxon>
        <taxon>Pterygota</taxon>
        <taxon>Neoptera</taxon>
        <taxon>Endopterygota</taxon>
        <taxon>Lepidoptera</taxon>
        <taxon>Glossata</taxon>
        <taxon>Ditrysia</taxon>
        <taxon>Noctuoidea</taxon>
        <taxon>Noctuidae</taxon>
        <taxon>Amphipyrinae</taxon>
        <taxon>Spodoptera</taxon>
    </lineage>
</organism>
<name>A0A9P0I550_SPOLI</name>
<keyword evidence="3 10" id="KW-0716">Sensory transduction</keyword>
<evidence type="ECO:0000256" key="4">
    <source>
        <dbReference type="ARBA" id="ARBA00022692"/>
    </source>
</evidence>
<comment type="subcellular location">
    <subcellularLocation>
        <location evidence="1 10">Cell membrane</location>
        <topology evidence="1 10">Multi-pass membrane protein</topology>
    </subcellularLocation>
</comment>
<keyword evidence="12" id="KW-1185">Reference proteome</keyword>
<evidence type="ECO:0000256" key="5">
    <source>
        <dbReference type="ARBA" id="ARBA00022725"/>
    </source>
</evidence>
<evidence type="ECO:0000256" key="2">
    <source>
        <dbReference type="ARBA" id="ARBA00022475"/>
    </source>
</evidence>
<feature type="transmembrane region" description="Helical" evidence="10">
    <location>
        <begin position="273"/>
        <end position="292"/>
    </location>
</feature>
<keyword evidence="6 10" id="KW-1133">Transmembrane helix</keyword>
<dbReference type="GO" id="GO:0007165">
    <property type="term" value="P:signal transduction"/>
    <property type="evidence" value="ECO:0007669"/>
    <property type="project" value="UniProtKB-KW"/>
</dbReference>
<evidence type="ECO:0000256" key="8">
    <source>
        <dbReference type="ARBA" id="ARBA00023170"/>
    </source>
</evidence>
<keyword evidence="9 10" id="KW-0807">Transducer</keyword>
<feature type="transmembrane region" description="Helical" evidence="10">
    <location>
        <begin position="127"/>
        <end position="156"/>
    </location>
</feature>
<comment type="caution">
    <text evidence="10">Lacks conserved residue(s) required for the propagation of feature annotation.</text>
</comment>
<keyword evidence="2" id="KW-1003">Cell membrane</keyword>
<keyword evidence="7 10" id="KW-0472">Membrane</keyword>
<keyword evidence="8 10" id="KW-0675">Receptor</keyword>
<evidence type="ECO:0000256" key="7">
    <source>
        <dbReference type="ARBA" id="ARBA00023136"/>
    </source>
</evidence>
<proteinExistence type="inferred from homology"/>
<dbReference type="GO" id="GO:0005886">
    <property type="term" value="C:plasma membrane"/>
    <property type="evidence" value="ECO:0007669"/>
    <property type="project" value="UniProtKB-SubCell"/>
</dbReference>
<dbReference type="AlphaFoldDB" id="A0A9P0I550"/>
<reference evidence="11" key="1">
    <citation type="submission" date="2022-02" db="EMBL/GenBank/DDBJ databases">
        <authorList>
            <person name="King R."/>
        </authorList>
    </citation>
    <scope>NUCLEOTIDE SEQUENCE</scope>
</reference>
<accession>A0A9P0I550</accession>
<feature type="transmembrane region" description="Helical" evidence="10">
    <location>
        <begin position="298"/>
        <end position="319"/>
    </location>
</feature>
<protein>
    <recommendedName>
        <fullName evidence="10">Odorant receptor</fullName>
    </recommendedName>
</protein>
<evidence type="ECO:0000256" key="6">
    <source>
        <dbReference type="ARBA" id="ARBA00022989"/>
    </source>
</evidence>
<dbReference type="Pfam" id="PF02949">
    <property type="entry name" value="7tm_6"/>
    <property type="match status" value="1"/>
</dbReference>
<feature type="transmembrane region" description="Helical" evidence="10">
    <location>
        <begin position="37"/>
        <end position="57"/>
    </location>
</feature>
<evidence type="ECO:0000256" key="1">
    <source>
        <dbReference type="ARBA" id="ARBA00004651"/>
    </source>
</evidence>
<keyword evidence="4 10" id="KW-0812">Transmembrane</keyword>
<sequence>MESHQIDCLNINLMYFKFLGVWPGNNPWRFYNYYSKAFIMVFVIIFILLFSINFYFLPRQLNIFIEETIIYFTDLAVTSKVLTFVFMHEEIIEILDILECDLFQPEVDEEMIILENAKKSSKTYCKIIMIVSYLSSTLLILSPLISHLILGVELVLPICRYAFISDEYRLMFIYPIYLYQIVSIHFHVLYNVNVDIFFFGLMVLAIAQLDILDRKLRKVTDGNKVEDSDGEASRSPIDKNKEDVMKINQCIIHFIKVCRFCELIEDAFSATLFVQYSAASCIICVCLCRFTMPAEMGYIVFLASYMSLMVSQMMAPCWLGTRLMDKSQLLAFSVYNCDWTSRSREFKSNMRFFVDRANKPLSITGGKMFNLSLGTFTSIMNSAYSFFTLLQHFQKE</sequence>
<gene>
    <name evidence="11" type="ORF">SPLIT_LOCUS4955</name>
</gene>
<dbReference type="InterPro" id="IPR004117">
    <property type="entry name" value="7tm6_olfct_rcpt"/>
</dbReference>
<evidence type="ECO:0000256" key="10">
    <source>
        <dbReference type="RuleBase" id="RU351113"/>
    </source>
</evidence>
<comment type="similarity">
    <text evidence="10">Belongs to the insect chemoreceptor superfamily. Heteromeric odorant receptor channel (TC 1.A.69) family.</text>
</comment>
<dbReference type="Proteomes" id="UP001153321">
    <property type="component" value="Chromosome 2"/>
</dbReference>
<feature type="transmembrane region" description="Helical" evidence="10">
    <location>
        <begin position="196"/>
        <end position="212"/>
    </location>
</feature>
<keyword evidence="5 10" id="KW-0552">Olfaction</keyword>
<dbReference type="GO" id="GO:0005549">
    <property type="term" value="F:odorant binding"/>
    <property type="evidence" value="ECO:0007669"/>
    <property type="project" value="InterPro"/>
</dbReference>
<evidence type="ECO:0000256" key="9">
    <source>
        <dbReference type="ARBA" id="ARBA00023224"/>
    </source>
</evidence>